<dbReference type="Pfam" id="PF07348">
    <property type="entry name" value="Syd"/>
    <property type="match status" value="1"/>
</dbReference>
<proteinExistence type="predicted"/>
<dbReference type="InterPro" id="IPR038228">
    <property type="entry name" value="Syd_sf"/>
</dbReference>
<dbReference type="InterPro" id="IPR009948">
    <property type="entry name" value="Syd"/>
</dbReference>
<reference evidence="4 5" key="1">
    <citation type="submission" date="2019-11" db="EMBL/GenBank/DDBJ databases">
        <title>P. haliotis isolates from Z. marina roots.</title>
        <authorList>
            <person name="Cohen M."/>
            <person name="Jospin G."/>
            <person name="Eisen J.A."/>
            <person name="Coil D.A."/>
        </authorList>
    </citation>
    <scope>NUCLEOTIDE SEQUENCE [LARGE SCALE GENOMIC DNA]</scope>
    <source>
        <strain evidence="4 5">UCD-MCMsp1aY</strain>
    </source>
</reference>
<dbReference type="Proteomes" id="UP000439994">
    <property type="component" value="Unassembled WGS sequence"/>
</dbReference>
<keyword evidence="5" id="KW-1185">Reference proteome</keyword>
<gene>
    <name evidence="4" type="ORF">GNP35_05200</name>
</gene>
<sequence>MPTIKSEGLMSKNSNLTPVLTEIIINWHEMAKERGYPALELDDDWPSPCAQSNSDGAFWQPVLQSGNTNSKKSFDNVGEAFELEINQQYSDLFTLYFSDNLNMKHEKGDFQLLQVWSDDDFERFQQNLVGHLLMKQKLKQKPTLFFALTEQDDLNLVVDNTSGEVCLEYVGKEPHETIANNLTEFLEKSELVF</sequence>
<dbReference type="EMBL" id="WOCD01000003">
    <property type="protein sequence ID" value="MUH71919.1"/>
    <property type="molecule type" value="Genomic_DNA"/>
</dbReference>
<keyword evidence="3" id="KW-0472">Membrane</keyword>
<evidence type="ECO:0000256" key="1">
    <source>
        <dbReference type="ARBA" id="ARBA00022475"/>
    </source>
</evidence>
<keyword evidence="1" id="KW-1003">Cell membrane</keyword>
<evidence type="ECO:0000256" key="2">
    <source>
        <dbReference type="ARBA" id="ARBA00022519"/>
    </source>
</evidence>
<dbReference type="Gene3D" id="3.40.1580.20">
    <property type="entry name" value="Syd protein"/>
    <property type="match status" value="1"/>
</dbReference>
<evidence type="ECO:0000313" key="4">
    <source>
        <dbReference type="EMBL" id="MUH71919.1"/>
    </source>
</evidence>
<name>A0A6N8F919_9GAMM</name>
<evidence type="ECO:0000256" key="3">
    <source>
        <dbReference type="ARBA" id="ARBA00023136"/>
    </source>
</evidence>
<dbReference type="OrthoDB" id="5599437at2"/>
<dbReference type="NCBIfam" id="NF003439">
    <property type="entry name" value="PRK04968.1"/>
    <property type="match status" value="1"/>
</dbReference>
<dbReference type="AlphaFoldDB" id="A0A6N8F919"/>
<dbReference type="CDD" id="cd16323">
    <property type="entry name" value="Syd"/>
    <property type="match status" value="1"/>
</dbReference>
<comment type="caution">
    <text evidence="4">The sequence shown here is derived from an EMBL/GenBank/DDBJ whole genome shotgun (WGS) entry which is preliminary data.</text>
</comment>
<accession>A0A6N8F919</accession>
<keyword evidence="2" id="KW-0997">Cell inner membrane</keyword>
<protein>
    <submittedName>
        <fullName evidence="4">SecY-interacting protein</fullName>
    </submittedName>
</protein>
<dbReference type="GO" id="GO:0009898">
    <property type="term" value="C:cytoplasmic side of plasma membrane"/>
    <property type="evidence" value="ECO:0007669"/>
    <property type="project" value="InterPro"/>
</dbReference>
<evidence type="ECO:0000313" key="5">
    <source>
        <dbReference type="Proteomes" id="UP000439994"/>
    </source>
</evidence>
<organism evidence="4 5">
    <name type="scientific">Psychrosphaera haliotis</name>
    <dbReference type="NCBI Taxonomy" id="555083"/>
    <lineage>
        <taxon>Bacteria</taxon>
        <taxon>Pseudomonadati</taxon>
        <taxon>Pseudomonadota</taxon>
        <taxon>Gammaproteobacteria</taxon>
        <taxon>Alteromonadales</taxon>
        <taxon>Pseudoalteromonadaceae</taxon>
        <taxon>Psychrosphaera</taxon>
    </lineage>
</organism>